<comment type="similarity">
    <text evidence="5">Belongs to the protein N5-glutamine methyltransferase family. PrmC subfamily.</text>
</comment>
<dbReference type="GO" id="GO:0032259">
    <property type="term" value="P:methylation"/>
    <property type="evidence" value="ECO:0007669"/>
    <property type="project" value="UniProtKB-KW"/>
</dbReference>
<gene>
    <name evidence="5 8" type="primary">prmC</name>
    <name evidence="8" type="ORF">CHF27_007340</name>
</gene>
<dbReference type="Gene3D" id="3.40.50.150">
    <property type="entry name" value="Vaccinia Virus protein VP39"/>
    <property type="match status" value="1"/>
</dbReference>
<dbReference type="HAMAP" id="MF_02126">
    <property type="entry name" value="RF_methyltr_PrmC"/>
    <property type="match status" value="1"/>
</dbReference>
<accession>A0A371IT10</accession>
<keyword evidence="3 5" id="KW-0949">S-adenosyl-L-methionine</keyword>
<dbReference type="Gene3D" id="1.10.8.10">
    <property type="entry name" value="DNA helicase RuvA subunit, C-terminal domain"/>
    <property type="match status" value="1"/>
</dbReference>
<evidence type="ECO:0000313" key="9">
    <source>
        <dbReference type="Proteomes" id="UP000243494"/>
    </source>
</evidence>
<feature type="binding site" evidence="5">
    <location>
        <begin position="120"/>
        <end position="124"/>
    </location>
    <ligand>
        <name>S-adenosyl-L-methionine</name>
        <dbReference type="ChEBI" id="CHEBI:59789"/>
    </ligand>
</feature>
<sequence length="283" mass="32297">MTIRDIIIKYSNELNDISDTPRLDVELLLQKALGNVDRLYIHLNLTRELTKNEEEVFLNLIEDRLKGRPIAYILENREFMGMKFYVKEGVLIPRPDTECLVEEVIELCKNKEKVKILDIGTGSGAITVSLAKYITESEIMSFDISDIALEVGYKNAVLNGVDNKINFLKSDLFSVVKNKEIKFDIIVSNPPYIRKSDIKGLHTQVKNYEPYNALEGGDDGLDFYRKITEESKTYLKVNGILAYEVGHDQAEDVIKIMQENGYTSIYTKKDLQGIDRVVIGFNV</sequence>
<keyword evidence="1 5" id="KW-0489">Methyltransferase</keyword>
<evidence type="ECO:0000256" key="5">
    <source>
        <dbReference type="HAMAP-Rule" id="MF_02126"/>
    </source>
</evidence>
<feature type="domain" description="Release factor glutamine methyltransferase N-terminal" evidence="7">
    <location>
        <begin position="9"/>
        <end position="74"/>
    </location>
</feature>
<dbReference type="GO" id="GO:0003676">
    <property type="term" value="F:nucleic acid binding"/>
    <property type="evidence" value="ECO:0007669"/>
    <property type="project" value="InterPro"/>
</dbReference>
<evidence type="ECO:0000313" key="8">
    <source>
        <dbReference type="EMBL" id="RDY23628.1"/>
    </source>
</evidence>
<evidence type="ECO:0000259" key="7">
    <source>
        <dbReference type="Pfam" id="PF17827"/>
    </source>
</evidence>
<dbReference type="InterPro" id="IPR007848">
    <property type="entry name" value="Small_mtfrase_dom"/>
</dbReference>
<dbReference type="EMBL" id="NOJZ02000010">
    <property type="protein sequence ID" value="RDY23628.1"/>
    <property type="molecule type" value="Genomic_DNA"/>
</dbReference>
<dbReference type="NCBIfam" id="TIGR03534">
    <property type="entry name" value="RF_mod_PrmC"/>
    <property type="match status" value="1"/>
</dbReference>
<dbReference type="PANTHER" id="PTHR18895:SF74">
    <property type="entry name" value="MTRF1L RELEASE FACTOR GLUTAMINE METHYLTRANSFERASE"/>
    <property type="match status" value="1"/>
</dbReference>
<organism evidence="8 9">
    <name type="scientific">Romboutsia maritimum</name>
    <dbReference type="NCBI Taxonomy" id="2020948"/>
    <lineage>
        <taxon>Bacteria</taxon>
        <taxon>Bacillati</taxon>
        <taxon>Bacillota</taxon>
        <taxon>Clostridia</taxon>
        <taxon>Peptostreptococcales</taxon>
        <taxon>Peptostreptococcaceae</taxon>
        <taxon>Romboutsia</taxon>
    </lineage>
</organism>
<dbReference type="InterPro" id="IPR004556">
    <property type="entry name" value="HemK-like"/>
</dbReference>
<dbReference type="NCBIfam" id="TIGR00536">
    <property type="entry name" value="hemK_fam"/>
    <property type="match status" value="1"/>
</dbReference>
<feature type="binding site" evidence="5">
    <location>
        <position position="143"/>
    </location>
    <ligand>
        <name>S-adenosyl-L-methionine</name>
        <dbReference type="ChEBI" id="CHEBI:59789"/>
    </ligand>
</feature>
<feature type="binding site" evidence="5">
    <location>
        <begin position="189"/>
        <end position="192"/>
    </location>
    <ligand>
        <name>substrate</name>
    </ligand>
</feature>
<comment type="caution">
    <text evidence="5">Lacks conserved residue(s) required for the propagation of feature annotation.</text>
</comment>
<dbReference type="RefSeq" id="WP_095404605.1">
    <property type="nucleotide sequence ID" value="NZ_NOJZ02000010.1"/>
</dbReference>
<dbReference type="PROSITE" id="PS00092">
    <property type="entry name" value="N6_MTASE"/>
    <property type="match status" value="1"/>
</dbReference>
<name>A0A371IT10_9FIRM</name>
<dbReference type="Pfam" id="PF05175">
    <property type="entry name" value="MTS"/>
    <property type="match status" value="1"/>
</dbReference>
<comment type="catalytic activity">
    <reaction evidence="4 5">
        <text>L-glutaminyl-[peptide chain release factor] + S-adenosyl-L-methionine = N(5)-methyl-L-glutaminyl-[peptide chain release factor] + S-adenosyl-L-homocysteine + H(+)</text>
        <dbReference type="Rhea" id="RHEA:42896"/>
        <dbReference type="Rhea" id="RHEA-COMP:10271"/>
        <dbReference type="Rhea" id="RHEA-COMP:10272"/>
        <dbReference type="ChEBI" id="CHEBI:15378"/>
        <dbReference type="ChEBI" id="CHEBI:30011"/>
        <dbReference type="ChEBI" id="CHEBI:57856"/>
        <dbReference type="ChEBI" id="CHEBI:59789"/>
        <dbReference type="ChEBI" id="CHEBI:61891"/>
        <dbReference type="EC" id="2.1.1.297"/>
    </reaction>
</comment>
<feature type="binding site" evidence="5">
    <location>
        <position position="189"/>
    </location>
    <ligand>
        <name>S-adenosyl-L-methionine</name>
        <dbReference type="ChEBI" id="CHEBI:59789"/>
    </ligand>
</feature>
<evidence type="ECO:0000256" key="4">
    <source>
        <dbReference type="ARBA" id="ARBA00048391"/>
    </source>
</evidence>
<comment type="caution">
    <text evidence="8">The sequence shown here is derived from an EMBL/GenBank/DDBJ whole genome shotgun (WGS) entry which is preliminary data.</text>
</comment>
<keyword evidence="2 5" id="KW-0808">Transferase</keyword>
<dbReference type="AlphaFoldDB" id="A0A371IT10"/>
<reference evidence="8 9" key="1">
    <citation type="journal article" date="2017" name="Genome Announc.">
        <title>Draft Genome Sequence of Romboutsia maritimum sp. nov. Strain CCRI-22766(T), Isolated from Coastal Estuarine Mud.</title>
        <authorList>
            <person name="Maheux A.F."/>
            <person name="Boudreau D.K."/>
            <person name="Berube E."/>
            <person name="Boissinot M."/>
            <person name="Raymond F."/>
            <person name="Brodeur S."/>
            <person name="Corbeil J."/>
            <person name="Brightwell G."/>
            <person name="Broda D."/>
            <person name="Omar R.F."/>
            <person name="Bergeron M.G."/>
        </authorList>
    </citation>
    <scope>NUCLEOTIDE SEQUENCE [LARGE SCALE GENOMIC DNA]</scope>
    <source>
        <strain evidence="8 9">CCRI-22766</strain>
    </source>
</reference>
<feature type="domain" description="Methyltransferase small" evidence="6">
    <location>
        <begin position="109"/>
        <end position="197"/>
    </location>
</feature>
<keyword evidence="9" id="KW-1185">Reference proteome</keyword>
<dbReference type="CDD" id="cd02440">
    <property type="entry name" value="AdoMet_MTases"/>
    <property type="match status" value="1"/>
</dbReference>
<dbReference type="OrthoDB" id="9800643at2"/>
<dbReference type="EC" id="2.1.1.297" evidence="5"/>
<evidence type="ECO:0000256" key="2">
    <source>
        <dbReference type="ARBA" id="ARBA00022679"/>
    </source>
</evidence>
<dbReference type="Pfam" id="PF17827">
    <property type="entry name" value="PrmC_N"/>
    <property type="match status" value="1"/>
</dbReference>
<comment type="function">
    <text evidence="5">Methylates the class 1 translation termination release factors RF1/PrfA and RF2/PrfB on the glutamine residue of the universally conserved GGQ motif.</text>
</comment>
<dbReference type="GO" id="GO:0102559">
    <property type="term" value="F:peptide chain release factor N(5)-glutamine methyltransferase activity"/>
    <property type="evidence" value="ECO:0007669"/>
    <property type="project" value="UniProtKB-EC"/>
</dbReference>
<evidence type="ECO:0000256" key="1">
    <source>
        <dbReference type="ARBA" id="ARBA00022603"/>
    </source>
</evidence>
<protein>
    <recommendedName>
        <fullName evidence="5">Release factor glutamine methyltransferase</fullName>
        <shortName evidence="5">RF MTase</shortName>
        <ecNumber evidence="5">2.1.1.297</ecNumber>
    </recommendedName>
    <alternativeName>
        <fullName evidence="5">N5-glutamine methyltransferase PrmC</fullName>
    </alternativeName>
    <alternativeName>
        <fullName evidence="5">Protein-(glutamine-N5) MTase PrmC</fullName>
    </alternativeName>
    <alternativeName>
        <fullName evidence="5">Protein-glutamine N-methyltransferase PrmC</fullName>
    </alternativeName>
</protein>
<dbReference type="InterPro" id="IPR002052">
    <property type="entry name" value="DNA_methylase_N6_adenine_CS"/>
</dbReference>
<dbReference type="InterPro" id="IPR050320">
    <property type="entry name" value="N5-glutamine_MTase"/>
</dbReference>
<dbReference type="InterPro" id="IPR029063">
    <property type="entry name" value="SAM-dependent_MTases_sf"/>
</dbReference>
<dbReference type="SUPFAM" id="SSF53335">
    <property type="entry name" value="S-adenosyl-L-methionine-dependent methyltransferases"/>
    <property type="match status" value="1"/>
</dbReference>
<dbReference type="PANTHER" id="PTHR18895">
    <property type="entry name" value="HEMK METHYLTRANSFERASE"/>
    <property type="match status" value="1"/>
</dbReference>
<proteinExistence type="inferred from homology"/>
<evidence type="ECO:0000256" key="3">
    <source>
        <dbReference type="ARBA" id="ARBA00022691"/>
    </source>
</evidence>
<dbReference type="InterPro" id="IPR040758">
    <property type="entry name" value="PrmC_N"/>
</dbReference>
<evidence type="ECO:0000259" key="6">
    <source>
        <dbReference type="Pfam" id="PF05175"/>
    </source>
</evidence>
<dbReference type="Proteomes" id="UP000243494">
    <property type="component" value="Unassembled WGS sequence"/>
</dbReference>
<dbReference type="InterPro" id="IPR019874">
    <property type="entry name" value="RF_methyltr_PrmC"/>
</dbReference>